<dbReference type="Proteomes" id="UP000283433">
    <property type="component" value="Unassembled WGS sequence"/>
</dbReference>
<dbReference type="Pfam" id="PF14064">
    <property type="entry name" value="HmuY"/>
    <property type="match status" value="1"/>
</dbReference>
<sequence>MTKSAALALFICGALAFTACSKKDDDPVTKPEETRTVEFNKLTRVENFSVNANLMGGTAGDPVFFSLETQKQIPAEQKNTKNWDLAFANILNSFVSGNNGADKKNYGYGNKATGGVLIVEKPFEEVTNVPEASKFLTGKDVYGTDPAGDLSDGNLPGWYLYDFDGTIIGNGSAAKTHIAYALGNQIELSNGNPAPVRTLLVRTAKGNFAKIRMISVYKNQFLWTDWKKDSEKTYLTFEYVLVPAGSTKFELK</sequence>
<name>A0A419S7H0_9SPHI</name>
<gene>
    <name evidence="2" type="ORF">BCY91_02595</name>
</gene>
<keyword evidence="3" id="KW-1185">Reference proteome</keyword>
<reference evidence="2 3" key="1">
    <citation type="submission" date="2016-07" db="EMBL/GenBank/DDBJ databases">
        <title>Genome of Pelobium manganitolerans.</title>
        <authorList>
            <person name="Wu S."/>
            <person name="Wang G."/>
        </authorList>
    </citation>
    <scope>NUCLEOTIDE SEQUENCE [LARGE SCALE GENOMIC DNA]</scope>
    <source>
        <strain evidence="2 3">YS-25</strain>
    </source>
</reference>
<dbReference type="PROSITE" id="PS51257">
    <property type="entry name" value="PROKAR_LIPOPROTEIN"/>
    <property type="match status" value="1"/>
</dbReference>
<dbReference type="AlphaFoldDB" id="A0A419S7H0"/>
<keyword evidence="1" id="KW-0732">Signal</keyword>
<evidence type="ECO:0000313" key="2">
    <source>
        <dbReference type="EMBL" id="RKD17297.1"/>
    </source>
</evidence>
<protein>
    <recommendedName>
        <fullName evidence="4">HmuY protein</fullName>
    </recommendedName>
</protein>
<feature type="chain" id="PRO_5019155561" description="HmuY protein" evidence="1">
    <location>
        <begin position="20"/>
        <end position="252"/>
    </location>
</feature>
<evidence type="ECO:0000313" key="3">
    <source>
        <dbReference type="Proteomes" id="UP000283433"/>
    </source>
</evidence>
<organism evidence="2 3">
    <name type="scientific">Pelobium manganitolerans</name>
    <dbReference type="NCBI Taxonomy" id="1842495"/>
    <lineage>
        <taxon>Bacteria</taxon>
        <taxon>Pseudomonadati</taxon>
        <taxon>Bacteroidota</taxon>
        <taxon>Sphingobacteriia</taxon>
        <taxon>Sphingobacteriales</taxon>
        <taxon>Sphingobacteriaceae</taxon>
        <taxon>Pelobium</taxon>
    </lineage>
</organism>
<comment type="caution">
    <text evidence="2">The sequence shown here is derived from an EMBL/GenBank/DDBJ whole genome shotgun (WGS) entry which is preliminary data.</text>
</comment>
<feature type="signal peptide" evidence="1">
    <location>
        <begin position="1"/>
        <end position="19"/>
    </location>
</feature>
<dbReference type="CDD" id="cd12105">
    <property type="entry name" value="HmuY"/>
    <property type="match status" value="1"/>
</dbReference>
<evidence type="ECO:0008006" key="4">
    <source>
        <dbReference type="Google" id="ProtNLM"/>
    </source>
</evidence>
<proteinExistence type="predicted"/>
<evidence type="ECO:0000256" key="1">
    <source>
        <dbReference type="SAM" id="SignalP"/>
    </source>
</evidence>
<accession>A0A419S7H0</accession>
<dbReference type="InterPro" id="IPR025921">
    <property type="entry name" value="HmuY"/>
</dbReference>
<dbReference type="EMBL" id="MBTA01000012">
    <property type="protein sequence ID" value="RKD17297.1"/>
    <property type="molecule type" value="Genomic_DNA"/>
</dbReference>